<dbReference type="Proteomes" id="UP000185146">
    <property type="component" value="Chromosome"/>
</dbReference>
<dbReference type="EMBL" id="CP018743">
    <property type="protein sequence ID" value="APO80020.1"/>
    <property type="molecule type" value="Genomic_DNA"/>
</dbReference>
<evidence type="ECO:0000313" key="1">
    <source>
        <dbReference type="EMBL" id="APO80020.1"/>
    </source>
</evidence>
<protein>
    <submittedName>
        <fullName evidence="1">DUF4276 domain-containing protein</fullName>
    </submittedName>
</protein>
<gene>
    <name evidence="1" type="ORF">BL240_00295</name>
</gene>
<evidence type="ECO:0000313" key="2">
    <source>
        <dbReference type="Proteomes" id="UP000185146"/>
    </source>
</evidence>
<sequence>MKKVAIFVEGYTEFYFIERLIEEIAGWGQVRFHLAQQHAGMLNILKTTGAPEEVAILTIMLVNCCGDGSVKSFILERKSRLIQQGYTYVLGLQDLYPKTLENLEKFKTGISTGLEDPDIKIEICIAVAEIESWFLNEASHFVKINQTLTGEFIKSSVGFHPVDDCAEKTVRHPARMLHDIYALVGDQYKKKEYDIKRLVGILDYGELYETVRSKSDSLDFFFARVDSFFEIEHIAEIA</sequence>
<accession>A0A1L5PJ18</accession>
<dbReference type="AlphaFoldDB" id="A0A1L5PJ18"/>
<organism evidence="1 2">
    <name type="scientific">Pseudomonas putida</name>
    <name type="common">Arthrobacter siderocapsulatus</name>
    <dbReference type="NCBI Taxonomy" id="303"/>
    <lineage>
        <taxon>Bacteria</taxon>
        <taxon>Pseudomonadati</taxon>
        <taxon>Pseudomonadota</taxon>
        <taxon>Gammaproteobacteria</taxon>
        <taxon>Pseudomonadales</taxon>
        <taxon>Pseudomonadaceae</taxon>
        <taxon>Pseudomonas</taxon>
    </lineage>
</organism>
<name>A0A1L5PJ18_PSEPU</name>
<dbReference type="RefSeq" id="WP_075043676.1">
    <property type="nucleotide sequence ID" value="NZ_CP018743.1"/>
</dbReference>
<reference evidence="1 2" key="1">
    <citation type="submission" date="2016-12" db="EMBL/GenBank/DDBJ databases">
        <title>Draft Genome Sequence of Mercury Resistant Pseudomonas DRA525.</title>
        <authorList>
            <person name="Drace K.M."/>
        </authorList>
    </citation>
    <scope>NUCLEOTIDE SEQUENCE [LARGE SCALE GENOMIC DNA]</scope>
    <source>
        <strain evidence="1 2">DRA525</strain>
    </source>
</reference>
<proteinExistence type="predicted"/>